<organism evidence="1 2">
    <name type="scientific">Hibiscus sabdariffa</name>
    <name type="common">roselle</name>
    <dbReference type="NCBI Taxonomy" id="183260"/>
    <lineage>
        <taxon>Eukaryota</taxon>
        <taxon>Viridiplantae</taxon>
        <taxon>Streptophyta</taxon>
        <taxon>Embryophyta</taxon>
        <taxon>Tracheophyta</taxon>
        <taxon>Spermatophyta</taxon>
        <taxon>Magnoliopsida</taxon>
        <taxon>eudicotyledons</taxon>
        <taxon>Gunneridae</taxon>
        <taxon>Pentapetalae</taxon>
        <taxon>rosids</taxon>
        <taxon>malvids</taxon>
        <taxon>Malvales</taxon>
        <taxon>Malvaceae</taxon>
        <taxon>Malvoideae</taxon>
        <taxon>Hibiscus</taxon>
    </lineage>
</organism>
<sequence length="105" mass="12073">MWLPISSLTFLDFEFAAVRSSIEIEDIGLVFPCYENKEVDFFKENAETRNGRQRVVADEYKKKDYISDELPVHPLVSGSKATKPLNTLPDPTTLEYKDTGLRWSL</sequence>
<name>A0ABR2DVT7_9ROSI</name>
<gene>
    <name evidence="1" type="ORF">V6N12_027239</name>
</gene>
<reference evidence="1 2" key="1">
    <citation type="journal article" date="2024" name="G3 (Bethesda)">
        <title>Genome assembly of Hibiscus sabdariffa L. provides insights into metabolisms of medicinal natural products.</title>
        <authorList>
            <person name="Kim T."/>
        </authorList>
    </citation>
    <scope>NUCLEOTIDE SEQUENCE [LARGE SCALE GENOMIC DNA]</scope>
    <source>
        <strain evidence="1">TK-2024</strain>
        <tissue evidence="1">Old leaves</tissue>
    </source>
</reference>
<dbReference type="EMBL" id="JBBPBM010000023">
    <property type="protein sequence ID" value="KAK8546453.1"/>
    <property type="molecule type" value="Genomic_DNA"/>
</dbReference>
<dbReference type="Proteomes" id="UP001472677">
    <property type="component" value="Unassembled WGS sequence"/>
</dbReference>
<accession>A0ABR2DVT7</accession>
<proteinExistence type="predicted"/>
<keyword evidence="2" id="KW-1185">Reference proteome</keyword>
<protein>
    <submittedName>
        <fullName evidence="1">Uncharacterized protein</fullName>
    </submittedName>
</protein>
<evidence type="ECO:0000313" key="1">
    <source>
        <dbReference type="EMBL" id="KAK8546453.1"/>
    </source>
</evidence>
<evidence type="ECO:0000313" key="2">
    <source>
        <dbReference type="Proteomes" id="UP001472677"/>
    </source>
</evidence>
<comment type="caution">
    <text evidence="1">The sequence shown here is derived from an EMBL/GenBank/DDBJ whole genome shotgun (WGS) entry which is preliminary data.</text>
</comment>